<dbReference type="EMBL" id="MN740283">
    <property type="protein sequence ID" value="QHT97617.1"/>
    <property type="molecule type" value="Genomic_DNA"/>
</dbReference>
<sequence>MNRVTQKSTSLFNGVKLMIFDFDCTITNFHLSSSVTLEEISSRPLSEFIEAPLFKAFVEYLLRRGIQVAIASYGKKDIILGLMNRVFSNSIFDEDNVVTPRDISMEKNVKWSEGFNPSKRLLLNKNDMIQLLAHRLGLDLKEICLLDDTEEHIINARKLGCRAILVPKCEKFRQTLKTVLKHFLIPSEVELFMQDLDRPSSDHEESD</sequence>
<organism evidence="1">
    <name type="scientific">viral metagenome</name>
    <dbReference type="NCBI Taxonomy" id="1070528"/>
    <lineage>
        <taxon>unclassified sequences</taxon>
        <taxon>metagenomes</taxon>
        <taxon>organismal metagenomes</taxon>
    </lineage>
</organism>
<dbReference type="Gene3D" id="3.40.50.1000">
    <property type="entry name" value="HAD superfamily/HAD-like"/>
    <property type="match status" value="1"/>
</dbReference>
<reference evidence="1" key="1">
    <citation type="journal article" date="2020" name="Nature">
        <title>Giant virus diversity and host interactions through global metagenomics.</title>
        <authorList>
            <person name="Schulz F."/>
            <person name="Roux S."/>
            <person name="Paez-Espino D."/>
            <person name="Jungbluth S."/>
            <person name="Walsh D.A."/>
            <person name="Denef V.J."/>
            <person name="McMahon K.D."/>
            <person name="Konstantinidis K.T."/>
            <person name="Eloe-Fadrosh E.A."/>
            <person name="Kyrpides N.C."/>
            <person name="Woyke T."/>
        </authorList>
    </citation>
    <scope>NUCLEOTIDE SEQUENCE</scope>
    <source>
        <strain evidence="1">GVMAG-M-3300025572-1</strain>
    </source>
</reference>
<protein>
    <recommendedName>
        <fullName evidence="2">FCP1 homology domain-containing protein</fullName>
    </recommendedName>
</protein>
<evidence type="ECO:0000313" key="1">
    <source>
        <dbReference type="EMBL" id="QHT97617.1"/>
    </source>
</evidence>
<evidence type="ECO:0008006" key="2">
    <source>
        <dbReference type="Google" id="ProtNLM"/>
    </source>
</evidence>
<dbReference type="SUPFAM" id="SSF56784">
    <property type="entry name" value="HAD-like"/>
    <property type="match status" value="1"/>
</dbReference>
<dbReference type="InterPro" id="IPR023214">
    <property type="entry name" value="HAD_sf"/>
</dbReference>
<proteinExistence type="predicted"/>
<accession>A0A6C0J0X4</accession>
<dbReference type="InterPro" id="IPR036412">
    <property type="entry name" value="HAD-like_sf"/>
</dbReference>
<name>A0A6C0J0X4_9ZZZZ</name>
<dbReference type="AlphaFoldDB" id="A0A6C0J0X4"/>